<evidence type="ECO:0000256" key="20">
    <source>
        <dbReference type="ARBA" id="ARBA00082630"/>
    </source>
</evidence>
<keyword evidence="11" id="KW-0007">Acetylation</keyword>
<evidence type="ECO:0000256" key="19">
    <source>
        <dbReference type="ARBA" id="ARBA00076954"/>
    </source>
</evidence>
<evidence type="ECO:0000256" key="1">
    <source>
        <dbReference type="ARBA" id="ARBA00000971"/>
    </source>
</evidence>
<dbReference type="GO" id="GO:0016020">
    <property type="term" value="C:membrane"/>
    <property type="evidence" value="ECO:0007669"/>
    <property type="project" value="UniProtKB-SubCell"/>
</dbReference>
<evidence type="ECO:0000256" key="13">
    <source>
        <dbReference type="ARBA" id="ARBA00023136"/>
    </source>
</evidence>
<dbReference type="GO" id="GO:0006457">
    <property type="term" value="P:protein folding"/>
    <property type="evidence" value="ECO:0007669"/>
    <property type="project" value="InterPro"/>
</dbReference>
<dbReference type="OrthoDB" id="376826at2759"/>
<evidence type="ECO:0000256" key="17">
    <source>
        <dbReference type="ARBA" id="ARBA00062381"/>
    </source>
</evidence>
<proteinExistence type="inferred from homology"/>
<evidence type="ECO:0000256" key="8">
    <source>
        <dbReference type="ARBA" id="ARBA00022553"/>
    </source>
</evidence>
<keyword evidence="10" id="KW-0832">Ubl conjugation</keyword>
<keyword evidence="14" id="KW-0413">Isomerase</keyword>
<dbReference type="SUPFAM" id="SSF109775">
    <property type="entry name" value="Mannose-6-phosphate receptor binding protein 1 (Tip47), C-terminal domain"/>
    <property type="match status" value="1"/>
</dbReference>
<gene>
    <name evidence="23" type="primary">PLIN2</name>
</gene>
<keyword evidence="22" id="KW-1185">Reference proteome</keyword>
<keyword evidence="7" id="KW-0963">Cytoplasm</keyword>
<evidence type="ECO:0000256" key="4">
    <source>
        <dbReference type="ARBA" id="ARBA00004502"/>
    </source>
</evidence>
<evidence type="ECO:0000256" key="7">
    <source>
        <dbReference type="ARBA" id="ARBA00022490"/>
    </source>
</evidence>
<dbReference type="Gene3D" id="3.30.720.170">
    <property type="entry name" value="Perilipin, alpha-beta domain"/>
    <property type="match status" value="1"/>
</dbReference>
<dbReference type="GeneID" id="109391481"/>
<comment type="function">
    <text evidence="16">Structural component of lipid droplets, which is required for the formation and maintenance of lipid storage droplets.</text>
</comment>
<dbReference type="Gene3D" id="2.40.100.10">
    <property type="entry name" value="Cyclophilin-like"/>
    <property type="match status" value="1"/>
</dbReference>
<dbReference type="GO" id="GO:0003755">
    <property type="term" value="F:peptidyl-prolyl cis-trans isomerase activity"/>
    <property type="evidence" value="ECO:0007669"/>
    <property type="project" value="UniProtKB-KW"/>
</dbReference>
<dbReference type="KEGG" id="hai:109391481"/>
<dbReference type="PRINTS" id="PR00153">
    <property type="entry name" value="CSAPPISMRASE"/>
</dbReference>
<dbReference type="FunFam" id="2.40.100.10:FF:000011">
    <property type="entry name" value="Peptidyl-prolyl cis-trans isomerase A"/>
    <property type="match status" value="1"/>
</dbReference>
<keyword evidence="12" id="KW-0697">Rotamase</keyword>
<dbReference type="InterPro" id="IPR029000">
    <property type="entry name" value="Cyclophilin-like_dom_sf"/>
</dbReference>
<evidence type="ECO:0000256" key="6">
    <source>
        <dbReference type="ARBA" id="ARBA00013194"/>
    </source>
</evidence>
<evidence type="ECO:0000259" key="21">
    <source>
        <dbReference type="PROSITE" id="PS50072"/>
    </source>
</evidence>
<evidence type="ECO:0000256" key="2">
    <source>
        <dbReference type="ARBA" id="ARBA00004170"/>
    </source>
</evidence>
<evidence type="ECO:0000256" key="16">
    <source>
        <dbReference type="ARBA" id="ARBA00058299"/>
    </source>
</evidence>
<dbReference type="PANTHER" id="PTHR14024">
    <property type="entry name" value="PERILIPIN"/>
    <property type="match status" value="1"/>
</dbReference>
<comment type="similarity">
    <text evidence="15">Belongs to the cyclophilin-type PPIase family. PPIase A subfamily.</text>
</comment>
<reference evidence="23" key="1">
    <citation type="submission" date="2025-08" db="UniProtKB">
        <authorList>
            <consortium name="RefSeq"/>
        </authorList>
    </citation>
    <scope>IDENTIFICATION</scope>
    <source>
        <tissue evidence="23">Muscle</tissue>
    </source>
</reference>
<dbReference type="PROSITE" id="PS50072">
    <property type="entry name" value="CSA_PPIASE_2"/>
    <property type="match status" value="1"/>
</dbReference>
<comment type="catalytic activity">
    <reaction evidence="1">
        <text>[protein]-peptidylproline (omega=180) = [protein]-peptidylproline (omega=0)</text>
        <dbReference type="Rhea" id="RHEA:16237"/>
        <dbReference type="Rhea" id="RHEA-COMP:10747"/>
        <dbReference type="Rhea" id="RHEA-COMP:10748"/>
        <dbReference type="ChEBI" id="CHEBI:83833"/>
        <dbReference type="ChEBI" id="CHEBI:83834"/>
        <dbReference type="EC" id="5.2.1.8"/>
    </reaction>
</comment>
<dbReference type="GO" id="GO:0019915">
    <property type="term" value="P:lipid storage"/>
    <property type="evidence" value="ECO:0007669"/>
    <property type="project" value="TreeGrafter"/>
</dbReference>
<evidence type="ECO:0000256" key="3">
    <source>
        <dbReference type="ARBA" id="ARBA00004496"/>
    </source>
</evidence>
<evidence type="ECO:0000313" key="23">
    <source>
        <dbReference type="RefSeq" id="XP_019514615.1"/>
    </source>
</evidence>
<dbReference type="AlphaFoldDB" id="A0A8B7SRC8"/>
<dbReference type="InterPro" id="IPR002130">
    <property type="entry name" value="Cyclophilin-type_PPIase_dom"/>
</dbReference>
<sequence length="631" mass="68796">MAPVAVDSQPSVVTRVANLPLVSSTYDLVSSAYFSTKDQYPYLKSVCEMAEKGVKTITSVAVMSALPIIQKLEPQIAVANTYACMGLDRIEEKMPILNQPTNQVVANAKGAVTGAKDAVTTTVTGAKDSVASTITGVMDKTKGAVTGSVEKTKSVVNGSINTVMGSRMVQLMSNGVENALTTSELLVDQYLPLTEEELEKEAKKVEGFDAVQKPSYYVRLGSLSTKLRSRAYQQALGRVKEAKQKSQETISQLHSTVNLIEFARENVHSANQKIQGAQDRLYVSWVEWKRSIGYDDTDESHCTEHIESRTLAIARNLTQQLQTTCHTLLSNVQGLPQNIQDQASHLGVMAGDIYSVFRNAASFKEVSDGFLTSSKGQLQKMKASLDDVMDYLVNNTPLNWLVFDFTAIDFTSDTDEIPDIIALEEEYGSGHSHANNSESSQDKMLNNKKILPWGLPDAAAGTFLSSAMVNPTVFFDIAVDGEPLGRVSFELFADKVPKTAENFRALSTGEKGFGYKGSCFHRIIPGFMCQGGDFTHHNGTGGKSIYGEKFDDENFILKHTEPGILSMANAGPNTNGSQFFICMAKTEWLDGKHVVFGKVKDGLNIVEAMEHFGSRNGETSKKITIADCGQL</sequence>
<dbReference type="GO" id="GO:0005829">
    <property type="term" value="C:cytosol"/>
    <property type="evidence" value="ECO:0007669"/>
    <property type="project" value="TreeGrafter"/>
</dbReference>
<evidence type="ECO:0000256" key="10">
    <source>
        <dbReference type="ARBA" id="ARBA00022843"/>
    </source>
</evidence>
<keyword evidence="13" id="KW-0472">Membrane</keyword>
<dbReference type="CDD" id="cd01926">
    <property type="entry name" value="cyclophilin_ABH_like"/>
    <property type="match status" value="1"/>
</dbReference>
<name>A0A8B7SRC8_HIPAR</name>
<feature type="domain" description="PPIase cyclophilin-type" evidence="21">
    <location>
        <begin position="474"/>
        <end position="630"/>
    </location>
</feature>
<dbReference type="Proteomes" id="UP000694851">
    <property type="component" value="Unplaced"/>
</dbReference>
<dbReference type="SUPFAM" id="SSF50891">
    <property type="entry name" value="Cyclophilin-like"/>
    <property type="match status" value="1"/>
</dbReference>
<keyword evidence="8" id="KW-0597">Phosphoprotein</keyword>
<dbReference type="Pfam" id="PF00160">
    <property type="entry name" value="Pro_isomerase"/>
    <property type="match status" value="1"/>
</dbReference>
<keyword evidence="9" id="KW-0551">Lipid droplet</keyword>
<evidence type="ECO:0000256" key="9">
    <source>
        <dbReference type="ARBA" id="ARBA00022677"/>
    </source>
</evidence>
<comment type="similarity">
    <text evidence="5">Belongs to the perilipin family.</text>
</comment>
<dbReference type="GO" id="GO:0010890">
    <property type="term" value="P:positive regulation of triglyceride storage"/>
    <property type="evidence" value="ECO:0007669"/>
    <property type="project" value="TreeGrafter"/>
</dbReference>
<protein>
    <recommendedName>
        <fullName evidence="18">Perilipin-2</fullName>
        <ecNumber evidence="6">5.2.1.8</ecNumber>
    </recommendedName>
    <alternativeName>
        <fullName evidence="20">Adipophilin</fullName>
    </alternativeName>
    <alternativeName>
        <fullName evidence="19">Adipose differentiation-related protein</fullName>
    </alternativeName>
</protein>
<dbReference type="CTD" id="123"/>
<evidence type="ECO:0000256" key="18">
    <source>
        <dbReference type="ARBA" id="ARBA00071186"/>
    </source>
</evidence>
<dbReference type="Pfam" id="PF03036">
    <property type="entry name" value="Perilipin"/>
    <property type="match status" value="1"/>
</dbReference>
<organism evidence="22 23">
    <name type="scientific">Hipposideros armiger</name>
    <name type="common">Great Himalayan leaf-nosed bat</name>
    <dbReference type="NCBI Taxonomy" id="186990"/>
    <lineage>
        <taxon>Eukaryota</taxon>
        <taxon>Metazoa</taxon>
        <taxon>Chordata</taxon>
        <taxon>Craniata</taxon>
        <taxon>Vertebrata</taxon>
        <taxon>Euteleostomi</taxon>
        <taxon>Mammalia</taxon>
        <taxon>Eutheria</taxon>
        <taxon>Laurasiatheria</taxon>
        <taxon>Chiroptera</taxon>
        <taxon>Yinpterochiroptera</taxon>
        <taxon>Rhinolophoidea</taxon>
        <taxon>Hipposideridae</taxon>
        <taxon>Hipposideros</taxon>
    </lineage>
</organism>
<dbReference type="RefSeq" id="XP_019514615.1">
    <property type="nucleotide sequence ID" value="XM_019659070.1"/>
</dbReference>
<evidence type="ECO:0000256" key="15">
    <source>
        <dbReference type="ARBA" id="ARBA00037940"/>
    </source>
</evidence>
<dbReference type="Gene3D" id="1.20.120.340">
    <property type="entry name" value="Flagellar protein FliS"/>
    <property type="match status" value="2"/>
</dbReference>
<comment type="subcellular location">
    <subcellularLocation>
        <location evidence="3">Cytoplasm</location>
    </subcellularLocation>
    <subcellularLocation>
        <location evidence="4">Lipid droplet</location>
    </subcellularLocation>
    <subcellularLocation>
        <location evidence="2">Membrane</location>
        <topology evidence="2">Peripheral membrane protein</topology>
    </subcellularLocation>
</comment>
<evidence type="ECO:0000256" key="12">
    <source>
        <dbReference type="ARBA" id="ARBA00023110"/>
    </source>
</evidence>
<dbReference type="EC" id="5.2.1.8" evidence="6"/>
<dbReference type="InterPro" id="IPR020892">
    <property type="entry name" value="Cyclophilin-type_PPIase_CS"/>
</dbReference>
<evidence type="ECO:0000256" key="5">
    <source>
        <dbReference type="ARBA" id="ARBA00006311"/>
    </source>
</evidence>
<dbReference type="InterPro" id="IPR004279">
    <property type="entry name" value="Perilipin"/>
</dbReference>
<dbReference type="PANTHER" id="PTHR14024:SF25">
    <property type="entry name" value="PERILIPIN-2"/>
    <property type="match status" value="1"/>
</dbReference>
<accession>A0A8B7SRC8</accession>
<comment type="subunit">
    <text evidence="17">Interacts with IRGC.</text>
</comment>
<evidence type="ECO:0000313" key="22">
    <source>
        <dbReference type="Proteomes" id="UP000694851"/>
    </source>
</evidence>
<evidence type="ECO:0000256" key="14">
    <source>
        <dbReference type="ARBA" id="ARBA00023235"/>
    </source>
</evidence>
<dbReference type="GO" id="GO:0005811">
    <property type="term" value="C:lipid droplet"/>
    <property type="evidence" value="ECO:0007669"/>
    <property type="project" value="UniProtKB-SubCell"/>
</dbReference>
<dbReference type="FunFam" id="1.20.120.340:FF:000005">
    <property type="entry name" value="Perilipin"/>
    <property type="match status" value="1"/>
</dbReference>
<dbReference type="PROSITE" id="PS00170">
    <property type="entry name" value="CSA_PPIASE_1"/>
    <property type="match status" value="1"/>
</dbReference>
<evidence type="ECO:0000256" key="11">
    <source>
        <dbReference type="ARBA" id="ARBA00022990"/>
    </source>
</evidence>